<evidence type="ECO:0000313" key="4">
    <source>
        <dbReference type="Proteomes" id="UP000234951"/>
    </source>
</evidence>
<sequence>MKLAKNNGSFDDGFRWYHLIFMYMILLPLFLIAILPLSVFSGLAFLTCLASIGIGVFLVWKVPPKYKNKSRED</sequence>
<protein>
    <submittedName>
        <fullName evidence="2">Uncharacterized protein</fullName>
    </submittedName>
</protein>
<dbReference type="Proteomes" id="UP000234951">
    <property type="component" value="Unassembled WGS sequence"/>
</dbReference>
<dbReference type="EMBL" id="PGVA01000012">
    <property type="protein sequence ID" value="PLR84667.1"/>
    <property type="molecule type" value="Genomic_DNA"/>
</dbReference>
<keyword evidence="1" id="KW-1133">Transmembrane helix</keyword>
<gene>
    <name evidence="2" type="ORF">CU635_06240</name>
    <name evidence="3" type="ORF">CVD25_01130</name>
</gene>
<dbReference type="AlphaFoldDB" id="A0A2N5GPM9"/>
<dbReference type="EMBL" id="PGVD01000003">
    <property type="protein sequence ID" value="PLS00819.1"/>
    <property type="molecule type" value="Genomic_DNA"/>
</dbReference>
<dbReference type="Proteomes" id="UP000235114">
    <property type="component" value="Unassembled WGS sequence"/>
</dbReference>
<keyword evidence="1" id="KW-0472">Membrane</keyword>
<comment type="caution">
    <text evidence="2">The sequence shown here is derived from an EMBL/GenBank/DDBJ whole genome shotgun (WGS) entry which is preliminary data.</text>
</comment>
<evidence type="ECO:0000256" key="1">
    <source>
        <dbReference type="SAM" id="Phobius"/>
    </source>
</evidence>
<evidence type="ECO:0000313" key="3">
    <source>
        <dbReference type="EMBL" id="PLS00819.1"/>
    </source>
</evidence>
<evidence type="ECO:0000313" key="5">
    <source>
        <dbReference type="Proteomes" id="UP000235114"/>
    </source>
</evidence>
<evidence type="ECO:0000313" key="2">
    <source>
        <dbReference type="EMBL" id="PLR84667.1"/>
    </source>
</evidence>
<organism evidence="2 4">
    <name type="scientific">Bacillus canaveralius</name>
    <dbReference type="NCBI Taxonomy" id="1403243"/>
    <lineage>
        <taxon>Bacteria</taxon>
        <taxon>Bacillati</taxon>
        <taxon>Bacillota</taxon>
        <taxon>Bacilli</taxon>
        <taxon>Bacillales</taxon>
        <taxon>Bacillaceae</taxon>
        <taxon>Bacillus</taxon>
    </lineage>
</organism>
<reference evidence="2 4" key="1">
    <citation type="submission" date="2017-11" db="EMBL/GenBank/DDBJ databases">
        <title>Comparitive Functional Genomics of Dry Heat Resistant strains isolated from the Viking Spacecraft.</title>
        <authorList>
            <person name="Seuylemezian A."/>
            <person name="Cooper K."/>
            <person name="Vaishampayan P."/>
        </authorList>
    </citation>
    <scope>NUCLEOTIDE SEQUENCE [LARGE SCALE GENOMIC DNA]</scope>
    <source>
        <strain evidence="2 4">M4.6</strain>
    </source>
</reference>
<name>A0A2N5GPM9_9BACI</name>
<feature type="transmembrane region" description="Helical" evidence="1">
    <location>
        <begin position="43"/>
        <end position="62"/>
    </location>
</feature>
<keyword evidence="5" id="KW-1185">Reference proteome</keyword>
<reference evidence="3 5" key="2">
    <citation type="submission" date="2017-12" db="EMBL/GenBank/DDBJ databases">
        <title>Comparative Functional Genomics of Dry Heat Resistant strains isolated from the Viking Spacecraft.</title>
        <authorList>
            <person name="Seuylemezian A."/>
            <person name="Cooper K."/>
            <person name="Vaishampayan P."/>
        </authorList>
    </citation>
    <scope>NUCLEOTIDE SEQUENCE [LARGE SCALE GENOMIC DNA]</scope>
    <source>
        <strain evidence="3 5">ATCC 29669</strain>
    </source>
</reference>
<accession>A0A2N5GPM9</accession>
<proteinExistence type="predicted"/>
<feature type="transmembrane region" description="Helical" evidence="1">
    <location>
        <begin position="16"/>
        <end position="37"/>
    </location>
</feature>
<keyword evidence="1" id="KW-0812">Transmembrane</keyword>